<protein>
    <recommendedName>
        <fullName evidence="2">MalT-like TPR region domain-containing protein</fullName>
    </recommendedName>
</protein>
<dbReference type="AlphaFoldDB" id="A0A383EIZ7"/>
<sequence>MDRLAEVPSFISKEAVHESKRLTDLLLGHSTTLLRADRGGEAKEVLALLFSVVGDLQNQGYSRQTPVFLEVRRRYAHCLRQLGELRLARETLDDLLQDEPDDKIRCMVLTDIGLIEAGLRRLADVIVPDTLEDAKIQADQLGKGRDSFCDAVAIPSPFAGHGHLCLGVEAMLDREWDDAVHHLEHARGTLLADPERYPDGRLVARVNLYFGV</sequence>
<dbReference type="InterPro" id="IPR011990">
    <property type="entry name" value="TPR-like_helical_dom_sf"/>
</dbReference>
<dbReference type="EMBL" id="UINC01226378">
    <property type="protein sequence ID" value="SVE56837.1"/>
    <property type="molecule type" value="Genomic_DNA"/>
</dbReference>
<reference evidence="1" key="1">
    <citation type="submission" date="2018-05" db="EMBL/GenBank/DDBJ databases">
        <authorList>
            <person name="Lanie J.A."/>
            <person name="Ng W.-L."/>
            <person name="Kazmierczak K.M."/>
            <person name="Andrzejewski T.M."/>
            <person name="Davidsen T.M."/>
            <person name="Wayne K.J."/>
            <person name="Tettelin H."/>
            <person name="Glass J.I."/>
            <person name="Rusch D."/>
            <person name="Podicherti R."/>
            <person name="Tsui H.-C.T."/>
            <person name="Winkler M.E."/>
        </authorList>
    </citation>
    <scope>NUCLEOTIDE SEQUENCE</scope>
</reference>
<feature type="non-terminal residue" evidence="1">
    <location>
        <position position="212"/>
    </location>
</feature>
<evidence type="ECO:0008006" key="2">
    <source>
        <dbReference type="Google" id="ProtNLM"/>
    </source>
</evidence>
<name>A0A383EIZ7_9ZZZZ</name>
<proteinExistence type="predicted"/>
<gene>
    <name evidence="1" type="ORF">METZ01_LOCUS509691</name>
</gene>
<accession>A0A383EIZ7</accession>
<evidence type="ECO:0000313" key="1">
    <source>
        <dbReference type="EMBL" id="SVE56837.1"/>
    </source>
</evidence>
<dbReference type="Gene3D" id="1.25.40.10">
    <property type="entry name" value="Tetratricopeptide repeat domain"/>
    <property type="match status" value="1"/>
</dbReference>
<organism evidence="1">
    <name type="scientific">marine metagenome</name>
    <dbReference type="NCBI Taxonomy" id="408172"/>
    <lineage>
        <taxon>unclassified sequences</taxon>
        <taxon>metagenomes</taxon>
        <taxon>ecological metagenomes</taxon>
    </lineage>
</organism>